<dbReference type="InterPro" id="IPR011059">
    <property type="entry name" value="Metal-dep_hydrolase_composite"/>
</dbReference>
<dbReference type="EC" id="3.5.2.2" evidence="6"/>
<dbReference type="Proteomes" id="UP000596387">
    <property type="component" value="Chromosome"/>
</dbReference>
<evidence type="ECO:0000256" key="1">
    <source>
        <dbReference type="ARBA" id="ARBA00001947"/>
    </source>
</evidence>
<comment type="cofactor">
    <cofactor evidence="1">
        <name>Zn(2+)</name>
        <dbReference type="ChEBI" id="CHEBI:29105"/>
    </cofactor>
</comment>
<dbReference type="SUPFAM" id="SSF51338">
    <property type="entry name" value="Composite domain of metallo-dependent hydrolases"/>
    <property type="match status" value="2"/>
</dbReference>
<sequence>MPTPIPLDLAIRNATVASSQGVARMDIGVAGGRIVQLGVVGPAEEEVDATGLIATPGGVDTHCHLDQVEPGMGNGAETLATGGRSALAGGTTSAVSFLAQIPDHSLSAVFDESMRRGEAARIDYSFHQIITEATPEIMAEVPQIIERGIRSLKAFLTYDDARLNDAEFLEVLETARRSGAMVAVHCENYHAIAWLTKKLLADGRSSPKYHAWSRPKVVEREATYRAICLAELVGTPIQIFHVSCAEVAEEIARAQARGVKVWGETCPQYLVLSEADMDRPGLEGAGFMCSPSPRTVEDQAGLWDMIRRGVIDVISSDHSAFNLEGSQGKKSGGPDTPFSKIPNGVPGVGARMPLVFSEGVSKGRITLDHFVRLTATNPAKLYGLAPRKGDISIGSDADIVLWDAEREVTLDSALMQHAVDYSPYEGLTVKGWPVATYLRGTLAMRDGAVLAPEGAGMFLPRDRYPLGAPSDTVPNGFKAAEIP</sequence>
<dbReference type="PANTHER" id="PTHR11647">
    <property type="entry name" value="HYDRANTOINASE/DIHYDROPYRIMIDINASE FAMILY MEMBER"/>
    <property type="match status" value="1"/>
</dbReference>
<evidence type="ECO:0000313" key="7">
    <source>
        <dbReference type="Proteomes" id="UP000596387"/>
    </source>
</evidence>
<organism evidence="6 7">
    <name type="scientific">Ponticoccus alexandrii</name>
    <dbReference type="NCBI Taxonomy" id="1943633"/>
    <lineage>
        <taxon>Bacteria</taxon>
        <taxon>Pseudomonadati</taxon>
        <taxon>Pseudomonadota</taxon>
        <taxon>Alphaproteobacteria</taxon>
        <taxon>Rhodobacterales</taxon>
        <taxon>Roseobacteraceae</taxon>
        <taxon>Ponticoccus</taxon>
    </lineage>
</organism>
<gene>
    <name evidence="6" type="primary">hydA</name>
    <name evidence="6" type="ORF">GQA70_09780</name>
</gene>
<dbReference type="GO" id="GO:0004157">
    <property type="term" value="F:dihydropyrimidinase activity"/>
    <property type="evidence" value="ECO:0007669"/>
    <property type="project" value="UniProtKB-EC"/>
</dbReference>
<reference evidence="6 7" key="1">
    <citation type="submission" date="2019-12" db="EMBL/GenBank/DDBJ databases">
        <title>Complete Genome Sequence of a Quorum-Sensing Bacterium,Rhodobacteraceae bacterium C31, Isolated from a marine microalgae symbiotic bacteria.</title>
        <authorList>
            <person name="Zhang Y."/>
        </authorList>
    </citation>
    <scope>NUCLEOTIDE SEQUENCE [LARGE SCALE GENOMIC DNA]</scope>
    <source>
        <strain evidence="6 7">C31</strain>
    </source>
</reference>
<proteinExistence type="inferred from homology"/>
<dbReference type="RefSeq" id="WP_023850468.1">
    <property type="nucleotide sequence ID" value="NZ_CP047166.1"/>
</dbReference>
<evidence type="ECO:0000256" key="4">
    <source>
        <dbReference type="ARBA" id="ARBA00022801"/>
    </source>
</evidence>
<dbReference type="NCBIfam" id="TIGR02033">
    <property type="entry name" value="D-hydantoinase"/>
    <property type="match status" value="1"/>
</dbReference>
<evidence type="ECO:0000313" key="6">
    <source>
        <dbReference type="EMBL" id="QRF66570.1"/>
    </source>
</evidence>
<dbReference type="InterPro" id="IPR006680">
    <property type="entry name" value="Amidohydro-rel"/>
</dbReference>
<keyword evidence="4 6" id="KW-0378">Hydrolase</keyword>
<dbReference type="InterPro" id="IPR011778">
    <property type="entry name" value="Hydantoinase/dihydroPyrase"/>
</dbReference>
<dbReference type="Pfam" id="PF01979">
    <property type="entry name" value="Amidohydro_1"/>
    <property type="match status" value="1"/>
</dbReference>
<name>A0ABX7F7R7_9RHOB</name>
<evidence type="ECO:0000256" key="3">
    <source>
        <dbReference type="ARBA" id="ARBA00022723"/>
    </source>
</evidence>
<keyword evidence="3" id="KW-0479">Metal-binding</keyword>
<protein>
    <submittedName>
        <fullName evidence="6">Dihydropyrimidinase</fullName>
        <ecNumber evidence="6">3.5.2.2</ecNumber>
    </submittedName>
</protein>
<accession>A0ABX7F7R7</accession>
<evidence type="ECO:0000256" key="2">
    <source>
        <dbReference type="ARBA" id="ARBA00008829"/>
    </source>
</evidence>
<feature type="domain" description="Amidohydrolase-related" evidence="5">
    <location>
        <begin position="53"/>
        <end position="441"/>
    </location>
</feature>
<dbReference type="InterPro" id="IPR050378">
    <property type="entry name" value="Metallo-dep_Hydrolases_sf"/>
</dbReference>
<dbReference type="SUPFAM" id="SSF51556">
    <property type="entry name" value="Metallo-dependent hydrolases"/>
    <property type="match status" value="1"/>
</dbReference>
<evidence type="ECO:0000259" key="5">
    <source>
        <dbReference type="Pfam" id="PF01979"/>
    </source>
</evidence>
<dbReference type="CDD" id="cd01314">
    <property type="entry name" value="D-HYD"/>
    <property type="match status" value="1"/>
</dbReference>
<comment type="similarity">
    <text evidence="2">Belongs to the metallo-dependent hydrolases superfamily. Hydantoinase/dihydropyrimidinase family.</text>
</comment>
<dbReference type="EMBL" id="CP047166">
    <property type="protein sequence ID" value="QRF66570.1"/>
    <property type="molecule type" value="Genomic_DNA"/>
</dbReference>
<keyword evidence="7" id="KW-1185">Reference proteome</keyword>
<dbReference type="InterPro" id="IPR032466">
    <property type="entry name" value="Metal_Hydrolase"/>
</dbReference>
<dbReference type="PANTHER" id="PTHR11647:SF1">
    <property type="entry name" value="COLLAPSIN RESPONSE MEDIATOR PROTEIN"/>
    <property type="match status" value="1"/>
</dbReference>
<dbReference type="Gene3D" id="2.30.40.10">
    <property type="entry name" value="Urease, subunit C, domain 1"/>
    <property type="match status" value="1"/>
</dbReference>
<dbReference type="Gene3D" id="3.20.20.140">
    <property type="entry name" value="Metal-dependent hydrolases"/>
    <property type="match status" value="1"/>
</dbReference>